<dbReference type="Pfam" id="PF08892">
    <property type="entry name" value="YqcI_YcgG"/>
    <property type="match status" value="1"/>
</dbReference>
<dbReference type="PANTHER" id="PTHR40045:SF1">
    <property type="entry name" value="YQCI_YCGG FAMILY PROTEIN"/>
    <property type="match status" value="1"/>
</dbReference>
<keyword evidence="2" id="KW-1185">Reference proteome</keyword>
<reference evidence="1 2" key="1">
    <citation type="submission" date="2021-03" db="EMBL/GenBank/DDBJ databases">
        <title>Sequencing the genomes of 1000 actinobacteria strains.</title>
        <authorList>
            <person name="Klenk H.-P."/>
        </authorList>
    </citation>
    <scope>NUCLEOTIDE SEQUENCE [LARGE SCALE GENOMIC DNA]</scope>
    <source>
        <strain evidence="1 2">DSM 44580</strain>
    </source>
</reference>
<dbReference type="NCBIfam" id="NF041366">
    <property type="entry name" value="GntA_guanitoxin"/>
    <property type="match status" value="1"/>
</dbReference>
<dbReference type="InterPro" id="IPR014988">
    <property type="entry name" value="Uncharacterised_YqcI/YcgG"/>
</dbReference>
<dbReference type="PANTHER" id="PTHR40045">
    <property type="entry name" value="YCGG FAMILY PROTEIN"/>
    <property type="match status" value="1"/>
</dbReference>
<sequence>MLEFIRGATFSAKSFEVLVITFDPVELAGELEFEAALWRHLQLLHDVDVAAGYGWHAGYDSDPRSEHFAFCVGGHPFFIAGLHPGASRGTRRFAYPALVFNSHLQFWALEEHFFTMRDRIRGREVATHGSVNPSFLAYAQEARHYGGRFTEPAWQPPFVPRVRAVRQDPAGPCQDGDCDKA</sequence>
<proteinExistence type="predicted"/>
<organism evidence="1 2">
    <name type="scientific">Crossiella equi</name>
    <dbReference type="NCBI Taxonomy" id="130796"/>
    <lineage>
        <taxon>Bacteria</taxon>
        <taxon>Bacillati</taxon>
        <taxon>Actinomycetota</taxon>
        <taxon>Actinomycetes</taxon>
        <taxon>Pseudonocardiales</taxon>
        <taxon>Pseudonocardiaceae</taxon>
        <taxon>Crossiella</taxon>
    </lineage>
</organism>
<evidence type="ECO:0000313" key="1">
    <source>
        <dbReference type="EMBL" id="MBP2476860.1"/>
    </source>
</evidence>
<evidence type="ECO:0000313" key="2">
    <source>
        <dbReference type="Proteomes" id="UP001519363"/>
    </source>
</evidence>
<dbReference type="Proteomes" id="UP001519363">
    <property type="component" value="Unassembled WGS sequence"/>
</dbReference>
<comment type="caution">
    <text evidence="1">The sequence shown here is derived from an EMBL/GenBank/DDBJ whole genome shotgun (WGS) entry which is preliminary data.</text>
</comment>
<gene>
    <name evidence="1" type="ORF">JOF53_005732</name>
</gene>
<dbReference type="EMBL" id="JAGIOO010000001">
    <property type="protein sequence ID" value="MBP2476860.1"/>
    <property type="molecule type" value="Genomic_DNA"/>
</dbReference>
<accession>A0ABS5AMD6</accession>
<name>A0ABS5AMD6_9PSEU</name>
<protein>
    <submittedName>
        <fullName evidence="1">FPC/CPF motif-containing protein YcgG</fullName>
    </submittedName>
</protein>